<evidence type="ECO:0000256" key="1">
    <source>
        <dbReference type="ARBA" id="ARBA00004123"/>
    </source>
</evidence>
<dbReference type="SUPFAM" id="SSF55874">
    <property type="entry name" value="ATPase domain of HSP90 chaperone/DNA topoisomerase II/histidine kinase"/>
    <property type="match status" value="1"/>
</dbReference>
<dbReference type="InterPro" id="IPR013507">
    <property type="entry name" value="DNA_mismatch_S5_2-like"/>
</dbReference>
<gene>
    <name evidence="7" type="primary">KAFR0B04840</name>
    <name evidence="7" type="ORF">KAFR_0B04840</name>
</gene>
<keyword evidence="8" id="KW-1185">Reference proteome</keyword>
<dbReference type="FunFam" id="3.30.565.10:FF:000079">
    <property type="entry name" value="DNA mismatch repair protein MLH"/>
    <property type="match status" value="1"/>
</dbReference>
<dbReference type="InterPro" id="IPR032189">
    <property type="entry name" value="Mlh1_C"/>
</dbReference>
<dbReference type="InterPro" id="IPR014721">
    <property type="entry name" value="Ribsml_uS5_D2-typ_fold_subgr"/>
</dbReference>
<evidence type="ECO:0000313" key="7">
    <source>
        <dbReference type="EMBL" id="CCF56780.1"/>
    </source>
</evidence>
<dbReference type="SUPFAM" id="SSF54211">
    <property type="entry name" value="Ribosomal protein S5 domain 2-like"/>
    <property type="match status" value="1"/>
</dbReference>
<keyword evidence="4" id="KW-0234">DNA repair</keyword>
<feature type="domain" description="DNA mismatch repair protein S5" evidence="6">
    <location>
        <begin position="215"/>
        <end position="342"/>
    </location>
</feature>
<dbReference type="PROSITE" id="PS00058">
    <property type="entry name" value="DNA_MISMATCH_REPAIR_1"/>
    <property type="match status" value="1"/>
</dbReference>
<dbReference type="InParanoid" id="H2AQY0"/>
<reference evidence="7 8" key="1">
    <citation type="journal article" date="2011" name="Proc. Natl. Acad. Sci. U.S.A.">
        <title>Evolutionary erosion of yeast sex chromosomes by mating-type switching accidents.</title>
        <authorList>
            <person name="Gordon J.L."/>
            <person name="Armisen D."/>
            <person name="Proux-Wera E."/>
            <person name="Oheigeartaigh S.S."/>
            <person name="Byrne K.P."/>
            <person name="Wolfe K.H."/>
        </authorList>
    </citation>
    <scope>NUCLEOTIDE SEQUENCE [LARGE SCALE GENOMIC DNA]</scope>
    <source>
        <strain evidence="8">ATCC 22294 / BCRC 22015 / CBS 2517 / CECT 1963 / NBRC 1671 / NRRL Y-8276</strain>
    </source>
</reference>
<evidence type="ECO:0000256" key="2">
    <source>
        <dbReference type="ARBA" id="ARBA00006082"/>
    </source>
</evidence>
<dbReference type="SMART" id="SM01340">
    <property type="entry name" value="DNA_mis_repair"/>
    <property type="match status" value="1"/>
</dbReference>
<dbReference type="AlphaFoldDB" id="H2AQY0"/>
<dbReference type="GO" id="GO:0000710">
    <property type="term" value="P:meiotic mismatch repair"/>
    <property type="evidence" value="ECO:0007669"/>
    <property type="project" value="EnsemblFungi"/>
</dbReference>
<comment type="subcellular location">
    <subcellularLocation>
        <location evidence="1">Nucleus</location>
    </subcellularLocation>
</comment>
<dbReference type="GO" id="GO:0000713">
    <property type="term" value="P:meiotic heteroduplex formation"/>
    <property type="evidence" value="ECO:0007669"/>
    <property type="project" value="EnsemblFungi"/>
</dbReference>
<dbReference type="EMBL" id="HE650822">
    <property type="protein sequence ID" value="CCF56780.1"/>
    <property type="molecule type" value="Genomic_DNA"/>
</dbReference>
<dbReference type="NCBIfam" id="TIGR00585">
    <property type="entry name" value="mutl"/>
    <property type="match status" value="1"/>
</dbReference>
<dbReference type="PANTHER" id="PTHR10073">
    <property type="entry name" value="DNA MISMATCH REPAIR PROTEIN MLH, PMS, MUTL"/>
    <property type="match status" value="1"/>
</dbReference>
<dbReference type="Pfam" id="PF13589">
    <property type="entry name" value="HATPase_c_3"/>
    <property type="match status" value="1"/>
</dbReference>
<comment type="similarity">
    <text evidence="2">Belongs to the DNA mismatch repair MutL/HexB family.</text>
</comment>
<organism evidence="7 8">
    <name type="scientific">Kazachstania africana (strain ATCC 22294 / BCRC 22015 / CBS 2517 / CECT 1963 / NBRC 1671 / NRRL Y-8276)</name>
    <name type="common">Yeast</name>
    <name type="synonym">Kluyveromyces africanus</name>
    <dbReference type="NCBI Taxonomy" id="1071382"/>
    <lineage>
        <taxon>Eukaryota</taxon>
        <taxon>Fungi</taxon>
        <taxon>Dikarya</taxon>
        <taxon>Ascomycota</taxon>
        <taxon>Saccharomycotina</taxon>
        <taxon>Saccharomycetes</taxon>
        <taxon>Saccharomycetales</taxon>
        <taxon>Saccharomycetaceae</taxon>
        <taxon>Kazachstania</taxon>
    </lineage>
</organism>
<evidence type="ECO:0000256" key="3">
    <source>
        <dbReference type="ARBA" id="ARBA00022763"/>
    </source>
</evidence>
<protein>
    <recommendedName>
        <fullName evidence="6">DNA mismatch repair protein S5 domain-containing protein</fullName>
    </recommendedName>
</protein>
<dbReference type="InterPro" id="IPR036890">
    <property type="entry name" value="HATPase_C_sf"/>
</dbReference>
<dbReference type="CDD" id="cd16926">
    <property type="entry name" value="HATPase_MutL-MLH-PMS-like"/>
    <property type="match status" value="1"/>
</dbReference>
<evidence type="ECO:0000256" key="4">
    <source>
        <dbReference type="ARBA" id="ARBA00023204"/>
    </source>
</evidence>
<dbReference type="FunFam" id="3.30.230.10:FF:000014">
    <property type="entry name" value="DNA mismatch repair protein Mlh1"/>
    <property type="match status" value="1"/>
</dbReference>
<evidence type="ECO:0000313" key="8">
    <source>
        <dbReference type="Proteomes" id="UP000005220"/>
    </source>
</evidence>
<dbReference type="Gene3D" id="3.30.565.10">
    <property type="entry name" value="Histidine kinase-like ATPase, C-terminal domain"/>
    <property type="match status" value="1"/>
</dbReference>
<dbReference type="InterPro" id="IPR020568">
    <property type="entry name" value="Ribosomal_Su5_D2-typ_SF"/>
</dbReference>
<dbReference type="OrthoDB" id="10263226at2759"/>
<dbReference type="GO" id="GO:0005524">
    <property type="term" value="F:ATP binding"/>
    <property type="evidence" value="ECO:0007669"/>
    <property type="project" value="EnsemblFungi"/>
</dbReference>
<name>H2AQY0_KAZAF</name>
<proteinExistence type="inferred from homology"/>
<evidence type="ECO:0000256" key="5">
    <source>
        <dbReference type="ARBA" id="ARBA00023242"/>
    </source>
</evidence>
<keyword evidence="5" id="KW-0539">Nucleus</keyword>
<dbReference type="PANTHER" id="PTHR10073:SF12">
    <property type="entry name" value="DNA MISMATCH REPAIR PROTEIN MLH1"/>
    <property type="match status" value="1"/>
</dbReference>
<dbReference type="FunCoup" id="H2AQY0">
    <property type="interactions" value="811"/>
</dbReference>
<dbReference type="KEGG" id="kaf:KAFR_0B04840"/>
<dbReference type="STRING" id="1071382.H2AQY0"/>
<accession>H2AQY0</accession>
<sequence>MAAIPQIRRLDPSVVNKIAAGEIIISPVNALKELLENSIDAKATNIDVLVKDGGIKLLQIADNGCGINKSDLPILCERFTTSKLETFDDLQKLNTYGFRGEALASISHIARLTIVTKTETEKCAWKVAYSQGKMLNEPSPVAGKTGTSILIEDLFYNIPSRLRSLKSPSEEYNKILDVIGRYAIHSQNIGFSLKKFGDSQFHLMLRSNLTITERIRTVYSNSVASNLIFLELDPVENLNFTKIEGYVSDLNYYVSNKKSIQPIFFINERLVTCEPLKRALFHVYSNYMPKSSSSSKPFLYFNILIDPKTIDVNIHPTKKEVRFLNQTEIIEKISMFLHEKLATIDTSKLFKTSTLTTGTGQLATSQKVKSQQNYSNSIKNSIKVYEHNLVRTDASQSKITSFLQSSSYSDADNNKPEQSTDTHVDNLLNSEEHLDVQSIKKKNVFEDDEYIEDNTDTIKRQRIDAEEEREPKKVNSVTRESIVDLSHSTEVPEATIASSLPQRGTNGGLKRNRYSIIKKERVNVNLTSIKTLKQMVDKSVHHDLTQIFSDLIFVGVVDEEKRLMSVQHDLKLFLVDYGSICNELFYQIGLTDFANFGKIIVQSSSKDLTLINLLSVFDLDIEKKLQMISKLWEMREMLSEYFSIDLSTEGDDNNLESVQLVSIPLLLKNYDPPLSKLPFLIYRIGSKVDWDNEEACLDGILRQIALFNIPEIIEKIDTTDDHIHEDVKVNFVNKSKKLSYDIEHVIVPCIKRRFLAPRHMLNEVIEIANLPGLYKVFERC</sequence>
<dbReference type="GeneID" id="13884662"/>
<dbReference type="RefSeq" id="XP_003955915.1">
    <property type="nucleotide sequence ID" value="XM_003955866.1"/>
</dbReference>
<dbReference type="Pfam" id="PF16413">
    <property type="entry name" value="Mlh1_C"/>
    <property type="match status" value="1"/>
</dbReference>
<dbReference type="Pfam" id="PF01119">
    <property type="entry name" value="DNA_mis_repair"/>
    <property type="match status" value="1"/>
</dbReference>
<dbReference type="GO" id="GO:0007131">
    <property type="term" value="P:reciprocal meiotic recombination"/>
    <property type="evidence" value="ECO:0007669"/>
    <property type="project" value="EnsemblFungi"/>
</dbReference>
<dbReference type="InterPro" id="IPR014762">
    <property type="entry name" value="DNA_mismatch_repair_CS"/>
</dbReference>
<dbReference type="GO" id="GO:0032389">
    <property type="term" value="C:MutLalpha complex"/>
    <property type="evidence" value="ECO:0007669"/>
    <property type="project" value="EnsemblFungi"/>
</dbReference>
<dbReference type="GO" id="GO:0032390">
    <property type="term" value="C:MutLbeta complex"/>
    <property type="evidence" value="ECO:0007669"/>
    <property type="project" value="EnsemblFungi"/>
</dbReference>
<dbReference type="Proteomes" id="UP000005220">
    <property type="component" value="Chromosome 2"/>
</dbReference>
<dbReference type="GO" id="GO:0140664">
    <property type="term" value="F:ATP-dependent DNA damage sensor activity"/>
    <property type="evidence" value="ECO:0007669"/>
    <property type="project" value="InterPro"/>
</dbReference>
<dbReference type="HOGENOM" id="CLU_004131_2_0_1"/>
<dbReference type="GO" id="GO:0030983">
    <property type="term" value="F:mismatched DNA binding"/>
    <property type="evidence" value="ECO:0007669"/>
    <property type="project" value="InterPro"/>
</dbReference>
<dbReference type="GO" id="GO:0016887">
    <property type="term" value="F:ATP hydrolysis activity"/>
    <property type="evidence" value="ECO:0007669"/>
    <property type="project" value="EnsemblFungi"/>
</dbReference>
<evidence type="ECO:0000259" key="6">
    <source>
        <dbReference type="SMART" id="SM01340"/>
    </source>
</evidence>
<keyword evidence="3" id="KW-0227">DNA damage</keyword>
<dbReference type="eggNOG" id="KOG1979">
    <property type="taxonomic scope" value="Eukaryota"/>
</dbReference>
<dbReference type="Gene3D" id="3.30.230.10">
    <property type="match status" value="1"/>
</dbReference>
<dbReference type="InterPro" id="IPR002099">
    <property type="entry name" value="MutL/Mlh/PMS"/>
</dbReference>
<dbReference type="InterPro" id="IPR038973">
    <property type="entry name" value="MutL/Mlh/Pms-like"/>
</dbReference>
<dbReference type="GO" id="GO:0097587">
    <property type="term" value="C:MutLgamma complex"/>
    <property type="evidence" value="ECO:0007669"/>
    <property type="project" value="EnsemblFungi"/>
</dbReference>